<feature type="compositionally biased region" description="Polar residues" evidence="1">
    <location>
        <begin position="63"/>
        <end position="73"/>
    </location>
</feature>
<reference evidence="3" key="1">
    <citation type="submission" date="2025-08" db="UniProtKB">
        <authorList>
            <consortium name="RefSeq"/>
        </authorList>
    </citation>
    <scope>IDENTIFICATION</scope>
</reference>
<dbReference type="KEGG" id="nnu:104595702"/>
<feature type="compositionally biased region" description="Basic and acidic residues" evidence="1">
    <location>
        <begin position="154"/>
        <end position="170"/>
    </location>
</feature>
<proteinExistence type="predicted"/>
<dbReference type="PANTHER" id="PTHR36410">
    <property type="entry name" value="EXPRESSED PROTEIN"/>
    <property type="match status" value="1"/>
</dbReference>
<feature type="compositionally biased region" description="Basic and acidic residues" evidence="1">
    <location>
        <begin position="85"/>
        <end position="108"/>
    </location>
</feature>
<dbReference type="OMA" id="YHIARNN"/>
<sequence>MMNSFKSNTISVLVHLIFVKDNRSFSISATTLITKSVTSSIKEDGSMLHAFRLVRTQPHPLVPSTQLPSSLGRKTSIVRFPQARAESRKPEKRENMDKTQHQKDKSGDRALMSDSFGEGYSTRSDEEGFGGIYGGNQALPKSVVDKACNPESSDFDKTQGSEVKEKEKGRHQTNVE</sequence>
<dbReference type="Proteomes" id="UP000189703">
    <property type="component" value="Unplaced"/>
</dbReference>
<protein>
    <submittedName>
        <fullName evidence="3">Uncharacterized protein LOC104595702 isoform X1</fullName>
    </submittedName>
</protein>
<dbReference type="OrthoDB" id="1702799at2759"/>
<keyword evidence="2" id="KW-1185">Reference proteome</keyword>
<dbReference type="FunCoup" id="A0A1U7ZS44">
    <property type="interactions" value="65"/>
</dbReference>
<evidence type="ECO:0000256" key="1">
    <source>
        <dbReference type="SAM" id="MobiDB-lite"/>
    </source>
</evidence>
<gene>
    <name evidence="3" type="primary">LOC104595702</name>
</gene>
<feature type="region of interest" description="Disordered" evidence="1">
    <location>
        <begin position="61"/>
        <end position="176"/>
    </location>
</feature>
<accession>A0A1U7ZS44</accession>
<dbReference type="PANTHER" id="PTHR36410:SF1">
    <property type="entry name" value="EXPRESSED PROTEIN"/>
    <property type="match status" value="1"/>
</dbReference>
<organism evidence="2 3">
    <name type="scientific">Nelumbo nucifera</name>
    <name type="common">Sacred lotus</name>
    <dbReference type="NCBI Taxonomy" id="4432"/>
    <lineage>
        <taxon>Eukaryota</taxon>
        <taxon>Viridiplantae</taxon>
        <taxon>Streptophyta</taxon>
        <taxon>Embryophyta</taxon>
        <taxon>Tracheophyta</taxon>
        <taxon>Spermatophyta</taxon>
        <taxon>Magnoliopsida</taxon>
        <taxon>Proteales</taxon>
        <taxon>Nelumbonaceae</taxon>
        <taxon>Nelumbo</taxon>
    </lineage>
</organism>
<dbReference type="AlphaFoldDB" id="A0A1U7ZS44"/>
<dbReference type="eggNOG" id="ENOG502S3SE">
    <property type="taxonomic scope" value="Eukaryota"/>
</dbReference>
<dbReference type="GeneID" id="104595702"/>
<dbReference type="RefSeq" id="XP_010254861.1">
    <property type="nucleotide sequence ID" value="XM_010256559.2"/>
</dbReference>
<evidence type="ECO:0000313" key="2">
    <source>
        <dbReference type="Proteomes" id="UP000189703"/>
    </source>
</evidence>
<evidence type="ECO:0000313" key="3">
    <source>
        <dbReference type="RefSeq" id="XP_010254861.1"/>
    </source>
</evidence>
<name>A0A1U7ZS44_NELNU</name>